<evidence type="ECO:0000259" key="1">
    <source>
        <dbReference type="Pfam" id="PF10088"/>
    </source>
</evidence>
<protein>
    <submittedName>
        <fullName evidence="3">DUF2326 domain-containing protein</fullName>
    </submittedName>
</protein>
<dbReference type="KEGG" id="hcu:MUN79_28630"/>
<name>A0A8T9QCC2_9BACT</name>
<dbReference type="Proteomes" id="UP000831796">
    <property type="component" value="Plasmid unnamed1"/>
</dbReference>
<gene>
    <name evidence="3" type="ORF">MUN79_28630</name>
</gene>
<dbReference type="Pfam" id="PF20275">
    <property type="entry name" value="CTD10"/>
    <property type="match status" value="1"/>
</dbReference>
<feature type="domain" description="ABC-three component systems C-terminal" evidence="2">
    <location>
        <begin position="287"/>
        <end position="396"/>
    </location>
</feature>
<keyword evidence="4" id="KW-1185">Reference proteome</keyword>
<dbReference type="EMBL" id="CP095047">
    <property type="protein sequence ID" value="UOQ75157.1"/>
    <property type="molecule type" value="Genomic_DNA"/>
</dbReference>
<evidence type="ECO:0000313" key="3">
    <source>
        <dbReference type="EMBL" id="UOQ75157.1"/>
    </source>
</evidence>
<proteinExistence type="predicted"/>
<dbReference type="InterPro" id="IPR027417">
    <property type="entry name" value="P-loop_NTPase"/>
</dbReference>
<dbReference type="InterPro" id="IPR046919">
    <property type="entry name" value="ABC-3C_CTD10"/>
</dbReference>
<dbReference type="InterPro" id="IPR018760">
    <property type="entry name" value="DUF2326"/>
</dbReference>
<reference evidence="3" key="1">
    <citation type="submission" date="2022-04" db="EMBL/GenBank/DDBJ databases">
        <title>Hymenobacter sp. isolated from the air.</title>
        <authorList>
            <person name="Won M."/>
            <person name="Lee C.-M."/>
            <person name="Woen H.-Y."/>
            <person name="Kwon S.-W."/>
        </authorList>
    </citation>
    <scope>NUCLEOTIDE SEQUENCE</scope>
    <source>
        <strain evidence="3">5116S-3</strain>
        <plasmid evidence="3">unnamed1</plasmid>
    </source>
</reference>
<dbReference type="Pfam" id="PF10088">
    <property type="entry name" value="DUF2326"/>
    <property type="match status" value="1"/>
</dbReference>
<dbReference type="AlphaFoldDB" id="A0A8T9QCC2"/>
<geneLocation type="plasmid" evidence="3 4">
    <name>unnamed1</name>
</geneLocation>
<keyword evidence="3" id="KW-0614">Plasmid</keyword>
<evidence type="ECO:0000259" key="2">
    <source>
        <dbReference type="Pfam" id="PF20275"/>
    </source>
</evidence>
<feature type="domain" description="DUF2326" evidence="1">
    <location>
        <begin position="450"/>
        <end position="583"/>
    </location>
</feature>
<evidence type="ECO:0000313" key="4">
    <source>
        <dbReference type="Proteomes" id="UP000831796"/>
    </source>
</evidence>
<sequence>MIYSIFSSLPSFKPFAFRSGLNIIIADKGEASGAGQTRNKAGKSSIVLLIHFALGKEGDPSSLFRKPELKDHSFGIEFDLKGVRVRVTRSGGNFGKIHLTQVDGSKALNDWPVDALDGGWEATVSSAKWESDLGRIIFQLPEKPEKFGPKFGMLFNYFARRASSGAFLYPQQQSSKQSPADTRVALSYLLGLDWRISVEREQLRQSTENTKKLQKAAQDGLLEGLTGDPKQLLTQSVLVQEDVNRMTEAVRSFRMLPDYAEREKEANSLTREINKLADENAQDSLYIHDLEVSLSSELAPQLDDVHRMYLEAGVSLPGVALQRFEEVRKFHESVVRNRKMYLEEELTQARLNVETRLRKMLQLDERRTEVMTLLKTHGALQHYSKLQSELSRAEARAEQIKQQQSILHEVAERVAQFKIDQQRLYLRLQRDFIENEQLLKDAILAFEEASRALYENAGNLNIYPSETGPNFEVTIQGMKSQGVNNAQIFCFDMMLMRMATRRGISPGFLIHDSSLFDPIDERQKERALEYGAKLADQIGFQYIVTLNSDQIPKERVTNFPLEAYIVPPLLTDEPGGGLFGIEFN</sequence>
<dbReference type="Gene3D" id="3.40.50.300">
    <property type="entry name" value="P-loop containing nucleotide triphosphate hydrolases"/>
    <property type="match status" value="1"/>
</dbReference>
<organism evidence="3 4">
    <name type="scientific">Hymenobacter cellulosilyticus</name>
    <dbReference type="NCBI Taxonomy" id="2932248"/>
    <lineage>
        <taxon>Bacteria</taxon>
        <taxon>Pseudomonadati</taxon>
        <taxon>Bacteroidota</taxon>
        <taxon>Cytophagia</taxon>
        <taxon>Cytophagales</taxon>
        <taxon>Hymenobacteraceae</taxon>
        <taxon>Hymenobacter</taxon>
    </lineage>
</organism>
<accession>A0A8T9QCC2</accession>